<sequence length="796" mass="92869">MANVSLANTNNELLESEIINQISGQVTKKNVNQANNKTSVKHVVLWTALTSIFILLSVVFFSFSARKIIAHGWSKSFDLNHLGFFLPVAFILFGMIVGFLAIAIYYGRNYLLDLKKSKNIVVQETKEIVVIEDKEKLVNLIDKSGLDALIIEDLGESKDYQLIKRIKDINTLVNKRRQKRIEKILAKLENKKEQIAKFYASKYYVKKCKAIKFFYVIDNTLASLEDKGNIFDFSLTVLPISKEYKKEQINKLLSQSNLSVKELSWIKQIEDVKLNKVLINDFNMYSDIHNFRSTNTMGDDIAEEFKKDYNNKFEEIVKYVNSLLQNNVFSKIKNQNNLALNAFKALKQTLGENNKIAQELAYAGCSIHYQEIGFDPYIESQLDLLRNNSDLEIFFKTKKPNESRYLITYVRKALKNNRSKLFAFLIYKNLFSHEYSNLLEEKGWLYKLNSIKKQQYNRLFKIVENESKEKVFANIKLDGKAITVKSLAYLLTFNLCSQLNLDMNLTESFYWSREFVANAIVDTLTNKENSEVVINREILMDFTQDEYNKVESNKNIINFEKAREEITEKYQIEHLELIEQLFKESYLGLDCQYYMNDSHQLSSEIKLDNSDDDENGGEKEVDLNVEVQNVDNLEQLQAEAQKVVDLENLANFEEAEIEEKKNQKVETQKIEEDAKETITEIKEEVVPETKVEEQNIKVEEVKNPSAQQAQPNQPKFNLNKPQDQYQQTSRLRQVNPNMYQNVQYPNQYQNFPNKGYVDPRFAQYPPRQNPYYPNQNYTNINVAQRQPQNPNNPIKQ</sequence>
<dbReference type="Pfam" id="PF20693">
    <property type="entry name" value="YobI-ATPase"/>
    <property type="match status" value="1"/>
</dbReference>
<feature type="compositionally biased region" description="Polar residues" evidence="2">
    <location>
        <begin position="715"/>
        <end position="726"/>
    </location>
</feature>
<evidence type="ECO:0000256" key="1">
    <source>
        <dbReference type="SAM" id="Coils"/>
    </source>
</evidence>
<keyword evidence="3" id="KW-1133">Transmembrane helix</keyword>
<dbReference type="Proteomes" id="UP000006810">
    <property type="component" value="Chromosome"/>
</dbReference>
<evidence type="ECO:0000256" key="3">
    <source>
        <dbReference type="SAM" id="Phobius"/>
    </source>
</evidence>
<feature type="transmembrane region" description="Helical" evidence="3">
    <location>
        <begin position="43"/>
        <end position="63"/>
    </location>
</feature>
<evidence type="ECO:0000256" key="2">
    <source>
        <dbReference type="SAM" id="MobiDB-lite"/>
    </source>
</evidence>
<evidence type="ECO:0000313" key="6">
    <source>
        <dbReference type="Proteomes" id="UP000006810"/>
    </source>
</evidence>
<keyword evidence="3" id="KW-0472">Membrane</keyword>
<feature type="transmembrane region" description="Helical" evidence="3">
    <location>
        <begin position="84"/>
        <end position="106"/>
    </location>
</feature>
<keyword evidence="1" id="KW-0175">Coiled coil</keyword>
<feature type="coiled-coil region" evidence="1">
    <location>
        <begin position="636"/>
        <end position="677"/>
    </location>
</feature>
<reference evidence="5 6" key="1">
    <citation type="journal article" date="2009" name="Curr. Microbiol.">
        <title>Molecular cloning and expression of a novel cholinephosphotransferase involved in glycoglycerophospholipid biosynthesis of Mycoplasma fermentans.</title>
        <authorList>
            <person name="Ishida N."/>
            <person name="Irikura D."/>
            <person name="Matsuda K."/>
            <person name="Sato S."/>
            <person name="Asano K."/>
        </authorList>
    </citation>
    <scope>NUCLEOTIDE SEQUENCE [LARGE SCALE GENOMIC DNA]</scope>
    <source>
        <strain evidence="6">ATCC 19989 / NBRC 14854 / NCTC 10117 / PG18</strain>
    </source>
</reference>
<dbReference type="PATRIC" id="fig|496833.3.peg.290"/>
<accession>C4XFP0</accession>
<evidence type="ECO:0000313" key="5">
    <source>
        <dbReference type="EMBL" id="BAH69962.1"/>
    </source>
</evidence>
<proteinExistence type="predicted"/>
<feature type="region of interest" description="Disordered" evidence="2">
    <location>
        <begin position="701"/>
        <end position="726"/>
    </location>
</feature>
<name>C4XFP0_MYCFP</name>
<dbReference type="InterPro" id="IPR048428">
    <property type="entry name" value="YobI-NTPase"/>
</dbReference>
<dbReference type="HOGENOM" id="CLU_352956_0_0_14"/>
<gene>
    <name evidence="5" type="ordered locus">MBIO_0697</name>
</gene>
<keyword evidence="3" id="KW-0812">Transmembrane</keyword>
<keyword evidence="6" id="KW-1185">Reference proteome</keyword>
<dbReference type="KEGG" id="mfp:MBIO_0697"/>
<dbReference type="AlphaFoldDB" id="C4XFP0"/>
<feature type="domain" description="YobI-like P-loop NTPase" evidence="4">
    <location>
        <begin position="8"/>
        <end position="290"/>
    </location>
</feature>
<protein>
    <recommendedName>
        <fullName evidence="4">YobI-like P-loop NTPase domain-containing protein</fullName>
    </recommendedName>
</protein>
<feature type="compositionally biased region" description="Low complexity" evidence="2">
    <location>
        <begin position="703"/>
        <end position="714"/>
    </location>
</feature>
<evidence type="ECO:0000259" key="4">
    <source>
        <dbReference type="Pfam" id="PF20693"/>
    </source>
</evidence>
<organism evidence="5 6">
    <name type="scientific">Mycoplasmopsis fermentans (strain ATCC 19989 / NBRC 14854 / NCTC 10117 / PG18)</name>
    <name type="common">Mycoplasma fermentans</name>
    <dbReference type="NCBI Taxonomy" id="496833"/>
    <lineage>
        <taxon>Bacteria</taxon>
        <taxon>Bacillati</taxon>
        <taxon>Mycoplasmatota</taxon>
        <taxon>Mycoplasmoidales</taxon>
        <taxon>Metamycoplasmataceae</taxon>
        <taxon>Mycoplasmopsis</taxon>
    </lineage>
</organism>
<dbReference type="EMBL" id="AP009608">
    <property type="protein sequence ID" value="BAH69962.1"/>
    <property type="molecule type" value="Genomic_DNA"/>
</dbReference>